<dbReference type="EMBL" id="CP026115">
    <property type="protein sequence ID" value="QHG66062.1"/>
    <property type="molecule type" value="Genomic_DNA"/>
</dbReference>
<organism evidence="1 2">
    <name type="scientific">Pseudomonas putida</name>
    <name type="common">Arthrobacter siderocapsulatus</name>
    <dbReference type="NCBI Taxonomy" id="303"/>
    <lineage>
        <taxon>Bacteria</taxon>
        <taxon>Pseudomonadati</taxon>
        <taxon>Pseudomonadota</taxon>
        <taxon>Gammaproteobacteria</taxon>
        <taxon>Pseudomonadales</taxon>
        <taxon>Pseudomonadaceae</taxon>
        <taxon>Pseudomonas</taxon>
    </lineage>
</organism>
<proteinExistence type="predicted"/>
<accession>A0A6I6XK54</accession>
<name>A0A6I6XK54_PSEPU</name>
<protein>
    <submittedName>
        <fullName evidence="1">Uncharacterized protein</fullName>
    </submittedName>
</protein>
<dbReference type="Proteomes" id="UP000464480">
    <property type="component" value="Chromosome"/>
</dbReference>
<gene>
    <name evidence="1" type="ORF">C2H86_17390</name>
</gene>
<evidence type="ECO:0000313" key="1">
    <source>
        <dbReference type="EMBL" id="QHG66062.1"/>
    </source>
</evidence>
<evidence type="ECO:0000313" key="2">
    <source>
        <dbReference type="Proteomes" id="UP000464480"/>
    </source>
</evidence>
<sequence>MSESDEVPGTRAEFHRQHQAQAMAEAQRLLAQREAMGSSWLSWVAAQLYQLSPPPYAAMVRRELQRLAQG</sequence>
<dbReference type="RefSeq" id="WP_159411343.1">
    <property type="nucleotide sequence ID" value="NZ_CP026115.2"/>
</dbReference>
<dbReference type="AlphaFoldDB" id="A0A6I6XK54"/>
<reference evidence="1 2" key="1">
    <citation type="submission" date="2020-02" db="EMBL/GenBank/DDBJ databases">
        <title>Pseudomonas Putida W5 Complete Genome Assembly.</title>
        <authorList>
            <person name="Yuan Z.-C."/>
            <person name="Shaw G.A."/>
            <person name="Cusano A.D."/>
            <person name="Caddey B.J."/>
            <person name="Weselowski B.J."/>
        </authorList>
    </citation>
    <scope>NUCLEOTIDE SEQUENCE [LARGE SCALE GENOMIC DNA]</scope>
    <source>
        <strain evidence="1 2">W5</strain>
    </source>
</reference>